<reference evidence="1 4" key="1">
    <citation type="submission" date="2016-06" db="EMBL/GenBank/DDBJ databases">
        <authorList>
            <person name="Kjaerup R.B."/>
            <person name="Dalgaard T.S."/>
            <person name="Juul-Madsen H.R."/>
        </authorList>
    </citation>
    <scope>NUCLEOTIDE SEQUENCE [LARGE SCALE GENOMIC DNA]</scope>
    <source>
        <strain evidence="1 4">CECT 5115</strain>
    </source>
</reference>
<dbReference type="Pfam" id="PF00300">
    <property type="entry name" value="His_Phos_1"/>
    <property type="match status" value="1"/>
</dbReference>
<organism evidence="1 4">
    <name type="scientific">Marinomonas gallaica</name>
    <dbReference type="NCBI Taxonomy" id="1806667"/>
    <lineage>
        <taxon>Bacteria</taxon>
        <taxon>Pseudomonadati</taxon>
        <taxon>Pseudomonadota</taxon>
        <taxon>Gammaproteobacteria</taxon>
        <taxon>Oceanospirillales</taxon>
        <taxon>Oceanospirillaceae</taxon>
        <taxon>Marinomonas</taxon>
    </lineage>
</organism>
<dbReference type="InterPro" id="IPR029033">
    <property type="entry name" value="His_PPase_superfam"/>
</dbReference>
<accession>A0A1C3JR09</accession>
<dbReference type="Proteomes" id="UP000092871">
    <property type="component" value="Unassembled WGS sequence"/>
</dbReference>
<proteinExistence type="predicted"/>
<evidence type="ECO:0000313" key="4">
    <source>
        <dbReference type="Proteomes" id="UP000092871"/>
    </source>
</evidence>
<gene>
    <name evidence="1" type="primary">cobC</name>
    <name evidence="1" type="ORF">MGA5115_01591</name>
    <name evidence="2" type="ORF">MGA5116_00245</name>
</gene>
<evidence type="ECO:0000313" key="3">
    <source>
        <dbReference type="Proteomes" id="UP000092840"/>
    </source>
</evidence>
<protein>
    <submittedName>
        <fullName evidence="1">Alpha-ribazole phosphatase</fullName>
        <ecNumber evidence="1">3.1.3.73</ecNumber>
    </submittedName>
</protein>
<dbReference type="InterPro" id="IPR013078">
    <property type="entry name" value="His_Pase_superF_clade-1"/>
</dbReference>
<sequence>MKLLLIRHPEPDVVKGLCYGQTDVPIVATWQSDAQAIDDWLAHYYPDKAWQFYHSPLTRTRLLAEQLNSASKPVEALKEVDFGDWENRLWNDIPKSEIDAWRTDLMHSSPYQGESLNDLLSRLMAWFESIRKADQDTVLVTHSGVIKVLLVALCEFPLEQCFRFNPTYSSITELDVGESFALLNRLGAGDWTA</sequence>
<dbReference type="EMBL" id="FLRA01000011">
    <property type="protein sequence ID" value="SBT17480.1"/>
    <property type="molecule type" value="Genomic_DNA"/>
</dbReference>
<reference evidence="2 3" key="2">
    <citation type="submission" date="2016-06" db="EMBL/GenBank/DDBJ databases">
        <authorList>
            <person name="Rodrigo-Torres L."/>
            <person name="Arahal D.R."/>
        </authorList>
    </citation>
    <scope>NUCLEOTIDE SEQUENCE [LARGE SCALE GENOMIC DNA]</scope>
    <source>
        <strain evidence="2 3">CECT 5116</strain>
    </source>
</reference>
<dbReference type="GO" id="GO:0043755">
    <property type="term" value="F:alpha-ribazole phosphatase activity"/>
    <property type="evidence" value="ECO:0007669"/>
    <property type="project" value="UniProtKB-EC"/>
</dbReference>
<dbReference type="AlphaFoldDB" id="A0A1C3JR09"/>
<dbReference type="Proteomes" id="UP000092840">
    <property type="component" value="Unassembled WGS sequence"/>
</dbReference>
<dbReference type="InterPro" id="IPR050275">
    <property type="entry name" value="PGM_Phosphatase"/>
</dbReference>
<dbReference type="PANTHER" id="PTHR48100">
    <property type="entry name" value="BROAD-SPECIFICITY PHOSPHATASE YOR283W-RELATED"/>
    <property type="match status" value="1"/>
</dbReference>
<name>A0A1C3JR09_9GAMM</name>
<dbReference type="PANTHER" id="PTHR48100:SF59">
    <property type="entry name" value="ADENOSYLCOBALAMIN_ALPHA-RIBAZOLE PHOSPHATASE"/>
    <property type="match status" value="1"/>
</dbReference>
<dbReference type="EMBL" id="FLRB01000002">
    <property type="protein sequence ID" value="SBT19672.1"/>
    <property type="molecule type" value="Genomic_DNA"/>
</dbReference>
<keyword evidence="1" id="KW-0378">Hydrolase</keyword>
<dbReference type="CDD" id="cd07067">
    <property type="entry name" value="HP_PGM_like"/>
    <property type="match status" value="1"/>
</dbReference>
<dbReference type="RefSeq" id="WP_067034500.1">
    <property type="nucleotide sequence ID" value="NZ_FLRA01000011.1"/>
</dbReference>
<dbReference type="OrthoDB" id="9783269at2"/>
<dbReference type="Gene3D" id="3.40.50.1240">
    <property type="entry name" value="Phosphoglycerate mutase-like"/>
    <property type="match status" value="1"/>
</dbReference>
<dbReference type="GO" id="GO:0005737">
    <property type="term" value="C:cytoplasm"/>
    <property type="evidence" value="ECO:0007669"/>
    <property type="project" value="TreeGrafter"/>
</dbReference>
<dbReference type="EC" id="3.1.3.73" evidence="1"/>
<evidence type="ECO:0000313" key="2">
    <source>
        <dbReference type="EMBL" id="SBT19672.1"/>
    </source>
</evidence>
<evidence type="ECO:0000313" key="1">
    <source>
        <dbReference type="EMBL" id="SBT17480.1"/>
    </source>
</evidence>
<keyword evidence="3" id="KW-1185">Reference proteome</keyword>
<dbReference type="SMART" id="SM00855">
    <property type="entry name" value="PGAM"/>
    <property type="match status" value="1"/>
</dbReference>
<dbReference type="SUPFAM" id="SSF53254">
    <property type="entry name" value="Phosphoglycerate mutase-like"/>
    <property type="match status" value="1"/>
</dbReference>